<feature type="compositionally biased region" description="Low complexity" evidence="1">
    <location>
        <begin position="824"/>
        <end position="833"/>
    </location>
</feature>
<feature type="region of interest" description="Disordered" evidence="1">
    <location>
        <begin position="356"/>
        <end position="375"/>
    </location>
</feature>
<dbReference type="Proteomes" id="UP000515151">
    <property type="component" value="Chromosome 1"/>
</dbReference>
<dbReference type="RefSeq" id="XP_031380214.1">
    <property type="nucleotide sequence ID" value="XM_031524354.1"/>
</dbReference>
<dbReference type="GeneID" id="116195276"/>
<evidence type="ECO:0000313" key="5">
    <source>
        <dbReference type="RefSeq" id="XP_031380207.1"/>
    </source>
</evidence>
<evidence type="ECO:0000256" key="1">
    <source>
        <dbReference type="SAM" id="MobiDB-lite"/>
    </source>
</evidence>
<reference evidence="4" key="3">
    <citation type="journal article" date="2020" name="Plant Biotechnol. J.">
        <title>The pomegranate (Punica granatum L.) draft genome dissects genetic divergence between soft- and hard-seeded cultivars.</title>
        <authorList>
            <person name="Luo X."/>
            <person name="Li H."/>
            <person name="Wu Z."/>
            <person name="Yao W."/>
            <person name="Zhao P."/>
            <person name="Cao D."/>
            <person name="Yu H."/>
            <person name="Li K."/>
            <person name="Poudel K."/>
            <person name="Zhao D."/>
            <person name="Zhang F."/>
            <person name="Xia X."/>
            <person name="Chen L."/>
            <person name="Wang Q."/>
            <person name="Jing D."/>
            <person name="Cao S."/>
        </authorList>
    </citation>
    <scope>NUCLEOTIDE SEQUENCE [LARGE SCALE GENOMIC DNA]</scope>
</reference>
<dbReference type="PANTHER" id="PTHR35767">
    <property type="entry name" value="HAPLESS PROTEIN"/>
    <property type="match status" value="1"/>
</dbReference>
<dbReference type="Gene3D" id="3.30.160.60">
    <property type="entry name" value="Classic Zinc Finger"/>
    <property type="match status" value="1"/>
</dbReference>
<feature type="compositionally biased region" description="Polar residues" evidence="1">
    <location>
        <begin position="446"/>
        <end position="458"/>
    </location>
</feature>
<proteinExistence type="predicted"/>
<accession>A0A218X9Q3</accession>
<organism evidence="2 3">
    <name type="scientific">Punica granatum</name>
    <name type="common">Pomegranate</name>
    <dbReference type="NCBI Taxonomy" id="22663"/>
    <lineage>
        <taxon>Eukaryota</taxon>
        <taxon>Viridiplantae</taxon>
        <taxon>Streptophyta</taxon>
        <taxon>Embryophyta</taxon>
        <taxon>Tracheophyta</taxon>
        <taxon>Spermatophyta</taxon>
        <taxon>Magnoliopsida</taxon>
        <taxon>eudicotyledons</taxon>
        <taxon>Gunneridae</taxon>
        <taxon>Pentapetalae</taxon>
        <taxon>rosids</taxon>
        <taxon>malvids</taxon>
        <taxon>Myrtales</taxon>
        <taxon>Lythraceae</taxon>
        <taxon>Punica</taxon>
    </lineage>
</organism>
<feature type="compositionally biased region" description="Polar residues" evidence="1">
    <location>
        <begin position="83"/>
        <end position="102"/>
    </location>
</feature>
<feature type="region of interest" description="Disordered" evidence="1">
    <location>
        <begin position="817"/>
        <end position="927"/>
    </location>
</feature>
<dbReference type="RefSeq" id="XP_031380207.1">
    <property type="nucleotide sequence ID" value="XM_031524347.1"/>
</dbReference>
<feature type="compositionally biased region" description="Polar residues" evidence="1">
    <location>
        <begin position="128"/>
        <end position="137"/>
    </location>
</feature>
<feature type="compositionally biased region" description="Polar residues" evidence="1">
    <location>
        <begin position="690"/>
        <end position="699"/>
    </location>
</feature>
<feature type="compositionally biased region" description="Polar residues" evidence="1">
    <location>
        <begin position="1010"/>
        <end position="1029"/>
    </location>
</feature>
<reference evidence="5 6" key="4">
    <citation type="submission" date="2025-04" db="UniProtKB">
        <authorList>
            <consortium name="RefSeq"/>
        </authorList>
    </citation>
    <scope>IDENTIFICATION</scope>
    <source>
        <tissue evidence="5 6">Leaf</tissue>
    </source>
</reference>
<dbReference type="RefSeq" id="XP_031380229.1">
    <property type="nucleotide sequence ID" value="XM_031524369.1"/>
</dbReference>
<feature type="compositionally biased region" description="Polar residues" evidence="1">
    <location>
        <begin position="1082"/>
        <end position="1098"/>
    </location>
</feature>
<sequence>MLSIGKPPPDLPCACEELIPPLNSDERASPSPQLPDLTPNFSIRNYVFAARSKDISTNWPFSSRNLQLCLKHGVKDPLPPFQSLDNVRSQSFPRSSVETSSSLEKEISRRNSAEEPLRLNSDDDNTRSNDVQADNNFPCMTTSFSPLEIESVPTNRLSNNNSVSVERHTLLGTSVEKEVAGPTVSRKTETAARSTGKKGRLVVKLGGNLERSLTEDIASTCTAVSETMASKVCPVCKTFSSSSNTTLNAHIDQCLSEEPTPKWSAGSKLIRHRIKPRKTRLMVDIYETARPCTLEDLDRRNGSNWATGTSVPSQDTAEEKSEKVAPVNPDEDVGAVYIDSNGTKLRILSRFSDCQPSSSTAGEALGPRKCLKGKGNKVLLSRKKKKRRRRKQNAQKHHKYLKLVSQGKDFSSHKARPHNSQDFCGQEKYDGGRADIEDARMLVSRSQGSLQPSDNGTLKQWACSKRSGPSKKVKGKDRHPALGCNEDLPVETGRSCFANNLISDGDHSDSSEDTRNGGGLGVPVIKGETSGKRKLRSPLFYGGADGNVEGSKFPPMKRRESQSSDVFKPTGGCVFHGSIETSISSIAYGKSSKHSSMSPTKVERFSRTEKKVLSVCSLRRPKLNDAKRDSTPGRSERRFMEELDEEDQVDELDPSPSLTRSYSGGFGQDTRKTSALQEPRYFDSDEGKNTESSISLSADQSEKLNRLDSVMNKGQDQGDDGDGDIGAFELHSKSVSEDNDLNFSEYLNQGTPIENRRIHARGSTEIYKGGLCDIEGPTFPDIVEEDVGDGANRQDSDVNMDLDTQVGQEYEVERILIPGPPGSFLPSPGALGSEEFPGNSSLTTSRVQSSQEQQELVDGDSSDSPVSATSTVSNSAPAGSEKCVDLPVSAGPPPPLEEKSLSGFSSDGGNAEPLVLNAASSPQPSTMGVTSERKIIERGPLILKNDDQPCCCQRKERSSQGIVPNYQESQLLRRRNLNSLTAIGLGKRLNRSLNATSIPGEGRLEMLPRSASQDNESKMTRSASVPVTSKCSTDNAAKVSDRGDCDAVTPSVSNPVLRLMGKNLMVVNKEENAATPLGHPQSAGTWNNNPSSSQVSRVTGVSYSSVPVSSSGLRPALSNKLTAVMEPPTQQPGMSSNWYWSGYSDGSCYFPSQPPRSNALVPDSRDLRPMKEIIIIDDASEDEITDMPASMVRRGGGSKERQAAVTPVVSFPMKATISYDPRLVGTHPFNHPSQDPSFFSQVPISRRAGSSPIGVRWCSSSEGPGPFQRVHLVPAPSPNVHIRSPMPYSPGLS</sequence>
<feature type="region of interest" description="Disordered" evidence="1">
    <location>
        <begin position="446"/>
        <end position="480"/>
    </location>
</feature>
<feature type="region of interest" description="Disordered" evidence="1">
    <location>
        <begin position="503"/>
        <end position="526"/>
    </location>
</feature>
<reference evidence="2" key="2">
    <citation type="submission" date="2017-06" db="EMBL/GenBank/DDBJ databases">
        <title>The pomegranate genome and the genomics of punicalagin biosynthesis.</title>
        <authorList>
            <person name="Xu C."/>
        </authorList>
    </citation>
    <scope>NUCLEOTIDE SEQUENCE [LARGE SCALE GENOMIC DNA]</scope>
    <source>
        <tissue evidence="2">Fresh leaf</tissue>
    </source>
</reference>
<dbReference type="OrthoDB" id="1929441at2759"/>
<feature type="compositionally biased region" description="Basic and acidic residues" evidence="1">
    <location>
        <begin position="680"/>
        <end position="689"/>
    </location>
</feature>
<feature type="compositionally biased region" description="Acidic residues" evidence="1">
    <location>
        <begin position="642"/>
        <end position="653"/>
    </location>
</feature>
<dbReference type="EMBL" id="MTKT01002214">
    <property type="protein sequence ID" value="OWM81122.1"/>
    <property type="molecule type" value="Genomic_DNA"/>
</dbReference>
<feature type="compositionally biased region" description="Polar residues" evidence="1">
    <location>
        <begin position="838"/>
        <end position="854"/>
    </location>
</feature>
<feature type="region of interest" description="Disordered" evidence="1">
    <location>
        <begin position="1076"/>
        <end position="1098"/>
    </location>
</feature>
<feature type="compositionally biased region" description="Basic and acidic residues" evidence="1">
    <location>
        <begin position="504"/>
        <end position="515"/>
    </location>
</feature>
<feature type="compositionally biased region" description="Basic residues" evidence="1">
    <location>
        <begin position="468"/>
        <end position="477"/>
    </location>
</feature>
<evidence type="ECO:0000313" key="8">
    <source>
        <dbReference type="RefSeq" id="XP_031380229.1"/>
    </source>
</evidence>
<feature type="compositionally biased region" description="Polar residues" evidence="1">
    <location>
        <begin position="862"/>
        <end position="877"/>
    </location>
</feature>
<evidence type="ECO:0000313" key="4">
    <source>
        <dbReference type="Proteomes" id="UP000515151"/>
    </source>
</evidence>
<evidence type="ECO:0000313" key="6">
    <source>
        <dbReference type="RefSeq" id="XP_031380214.1"/>
    </source>
</evidence>
<reference evidence="3" key="1">
    <citation type="journal article" date="2017" name="Plant J.">
        <title>The pomegranate (Punica granatum L.) genome and the genomics of punicalagin biosynthesis.</title>
        <authorList>
            <person name="Qin G."/>
            <person name="Xu C."/>
            <person name="Ming R."/>
            <person name="Tang H."/>
            <person name="Guyot R."/>
            <person name="Kramer E.M."/>
            <person name="Hu Y."/>
            <person name="Yi X."/>
            <person name="Qi Y."/>
            <person name="Xu X."/>
            <person name="Gao Z."/>
            <person name="Pan H."/>
            <person name="Jian J."/>
            <person name="Tian Y."/>
            <person name="Yue Z."/>
            <person name="Xu Y."/>
        </authorList>
    </citation>
    <scope>NUCLEOTIDE SEQUENCE [LARGE SCALE GENOMIC DNA]</scope>
    <source>
        <strain evidence="3">cv. Dabenzi</strain>
    </source>
</reference>
<gene>
    <name evidence="5 6 7 8" type="primary">LOC116195276</name>
    <name evidence="2" type="ORF">CDL15_Pgr007153</name>
</gene>
<feature type="compositionally biased region" description="Basic and acidic residues" evidence="1">
    <location>
        <begin position="103"/>
        <end position="127"/>
    </location>
</feature>
<feature type="region of interest" description="Disordered" evidence="1">
    <location>
        <begin position="1008"/>
        <end position="1029"/>
    </location>
</feature>
<dbReference type="RefSeq" id="XP_031380222.1">
    <property type="nucleotide sequence ID" value="XM_031524362.1"/>
</dbReference>
<feature type="compositionally biased region" description="Basic and acidic residues" evidence="1">
    <location>
        <begin position="623"/>
        <end position="641"/>
    </location>
</feature>
<evidence type="ECO:0000313" key="2">
    <source>
        <dbReference type="EMBL" id="OWM81122.1"/>
    </source>
</evidence>
<name>A0A218X9Q3_PUNGR</name>
<protein>
    <submittedName>
        <fullName evidence="5 6">Uncharacterized protein LOC116195276</fullName>
    </submittedName>
</protein>
<feature type="region of interest" description="Disordered" evidence="1">
    <location>
        <begin position="408"/>
        <end position="428"/>
    </location>
</feature>
<feature type="compositionally biased region" description="Polar residues" evidence="1">
    <location>
        <begin position="302"/>
        <end position="315"/>
    </location>
</feature>
<evidence type="ECO:0000313" key="3">
    <source>
        <dbReference type="Proteomes" id="UP000197138"/>
    </source>
</evidence>
<keyword evidence="4" id="KW-1185">Reference proteome</keyword>
<feature type="region of interest" description="Disordered" evidence="1">
    <location>
        <begin position="623"/>
        <end position="701"/>
    </location>
</feature>
<dbReference type="PANTHER" id="PTHR35767:SF1">
    <property type="entry name" value="HAPLESS PROTEIN"/>
    <property type="match status" value="1"/>
</dbReference>
<feature type="region of interest" description="Disordered" evidence="1">
    <location>
        <begin position="81"/>
        <end position="137"/>
    </location>
</feature>
<feature type="compositionally biased region" description="Polar residues" evidence="1">
    <location>
        <begin position="918"/>
        <end position="927"/>
    </location>
</feature>
<evidence type="ECO:0000313" key="7">
    <source>
        <dbReference type="RefSeq" id="XP_031380222.1"/>
    </source>
</evidence>
<feature type="region of interest" description="Disordered" evidence="1">
    <location>
        <begin position="299"/>
        <end position="325"/>
    </location>
</feature>
<dbReference type="Proteomes" id="UP000197138">
    <property type="component" value="Unassembled WGS sequence"/>
</dbReference>